<dbReference type="Proteomes" id="UP001234297">
    <property type="component" value="Chromosome 6"/>
</dbReference>
<sequence>MAKFKRSELAKIALIAALVLIAPLLSTSMRPPFLYLLLNLLIIFLGAESGILKAFSSPSDEKKPMAAAPVATAEASSGKSGQLSAVEKPVVEKNAAAVKAHKVKKCPSMPSLFFIGSNEVEDFEEEEEDEEEDDIYEDEGQELFAKAEMFIGNFYKQLKIQREESWKKIHGLYHRAF</sequence>
<reference evidence="1 2" key="1">
    <citation type="journal article" date="2022" name="Hortic Res">
        <title>A haplotype resolved chromosomal level avocado genome allows analysis of novel avocado genes.</title>
        <authorList>
            <person name="Nath O."/>
            <person name="Fletcher S.J."/>
            <person name="Hayward A."/>
            <person name="Shaw L.M."/>
            <person name="Masouleh A.K."/>
            <person name="Furtado A."/>
            <person name="Henry R.J."/>
            <person name="Mitter N."/>
        </authorList>
    </citation>
    <scope>NUCLEOTIDE SEQUENCE [LARGE SCALE GENOMIC DNA]</scope>
    <source>
        <strain evidence="2">cv. Hass</strain>
    </source>
</reference>
<keyword evidence="2" id="KW-1185">Reference proteome</keyword>
<proteinExistence type="predicted"/>
<evidence type="ECO:0000313" key="2">
    <source>
        <dbReference type="Proteomes" id="UP001234297"/>
    </source>
</evidence>
<comment type="caution">
    <text evidence="1">The sequence shown here is derived from an EMBL/GenBank/DDBJ whole genome shotgun (WGS) entry which is preliminary data.</text>
</comment>
<protein>
    <submittedName>
        <fullName evidence="1">Uncharacterized protein</fullName>
    </submittedName>
</protein>
<organism evidence="1 2">
    <name type="scientific">Persea americana</name>
    <name type="common">Avocado</name>
    <dbReference type="NCBI Taxonomy" id="3435"/>
    <lineage>
        <taxon>Eukaryota</taxon>
        <taxon>Viridiplantae</taxon>
        <taxon>Streptophyta</taxon>
        <taxon>Embryophyta</taxon>
        <taxon>Tracheophyta</taxon>
        <taxon>Spermatophyta</taxon>
        <taxon>Magnoliopsida</taxon>
        <taxon>Magnoliidae</taxon>
        <taxon>Laurales</taxon>
        <taxon>Lauraceae</taxon>
        <taxon>Persea</taxon>
    </lineage>
</organism>
<name>A0ACC2L194_PERAE</name>
<accession>A0ACC2L194</accession>
<dbReference type="EMBL" id="CM056814">
    <property type="protein sequence ID" value="KAJ8626916.1"/>
    <property type="molecule type" value="Genomic_DNA"/>
</dbReference>
<evidence type="ECO:0000313" key="1">
    <source>
        <dbReference type="EMBL" id="KAJ8626916.1"/>
    </source>
</evidence>
<gene>
    <name evidence="1" type="ORF">MRB53_020223</name>
</gene>